<gene>
    <name evidence="4" type="ORF">CSSPTR1EN2_LOCUS11753</name>
</gene>
<keyword evidence="2" id="KW-0472">Membrane</keyword>
<feature type="transmembrane region" description="Helical" evidence="2">
    <location>
        <begin position="12"/>
        <end position="29"/>
    </location>
</feature>
<sequence length="1511" mass="161864">MEILLHWQGSFFFRGFLFFYMMLTIAFIHCNSKELSIIKLPDANTTTPTMTSSSVFVVAPPQEGQSAQLPNEEASLDCGPSLPWYDLRCWDQLRNRSLSCETDLGGVGSVETVCELSNSIITLSNNSIIVGKGTLEILSNVSLSCASSGCALIVLLSGELHLGSNSSIIGGTLTIQASKVHLSINSTLNTTAFSGSPPAQTSGTPSGLEGAGGGHGGRGASCEKDEGKDQGDTWGGDTYAWTSLNHPWSYGSKGGMTTISNTTTTHDVGGGLGGGRVSLTVLGTLNLNGTIEANGGSVWEEKRGGSSGGGSGGSIIIKAAQIKGVGKISASGGTGWGGGGGGRASIECLEYESTMVLIHGGDSLGCPTNAGGAGTHFDVLLRSLHVSNNNKSTQTDTVLLEFPVQRPLWESLIIDSSARVGVPLLWSRIQVRDRIKLSRSSSLSFGLARFSNSEFELVANEISMDHSAVKVFGALRMTVRVLVMTRSAIEVLASKDDLIVATSSVDVSSMVLLQGGSSIQSNSNLGMYGQGLLSLIGLGDCIKAQRLFLSLFYQIYVGHNASIQAPLEADSPIKEEITKLYCESTKCPVEVMTPSEDCTLRISSPFSLQICRVDHIVVSGIVRGSVVHIQRARNVTINYGGVISASALGCQGGLGKGNYTMGSAGGGGGHGGKGGPGIYDSKRSEGGVVYGNSQLPCELGSGGGTSGVSMSSAGGGVIVLGSLDHPVSTVEVYGDLVADGESLYEEGLAKAKTAVAEQQGNNGGPGGGSGGSLLLFLKTMTMGNMSLLSSVGGHGGLLGGGGGGGGRVHFHWSNIATGEDFVPLATGRGLITTWGGTGSQSGLEGESGTVTGKPCPRGLYGLFCEECQIGSYKDKTGSAKDLCKPCPPEQLPHRALYTYVRGGVVEPKCPYKCTSEKYRMPNCYTMLEDLVYTLGGPWLFTLLLSCIMVILALVLSVARMKLVSDDDFTGPPPPPSAHQGGAHIDHSFPFLESLEEVLETTRVEESQTHIHRMFFMGSNSFGEPWHLPHSPPEQIIDHVYEDAFNLFVEELNTLAAYQWWEGSVHSILTVLAYPIAWLWQDWRRRLKIQRLREYVCSEYDHSCLRSCRSRALYEGLKLAATPDLMLAYVDLFLGGDEKQPDLPPRLMQRLPMSVLFGGNGSYMAPYSLHSDNLLTSLLGQAMPATMWYRMVAGLNAQLRTVRRGWLRRSLLPVINWLNTHVNPWISIQGLRADLAWFQATSSGYYQLGLVLSAESEEVVPYSLHHYDLRSLIRSSGSARYGLIDPDGVFPRPKQSWHLSPSYSMLGTSRQRIGGATLDSGTLRSLEEDHHPSSLFSPLILLLRNTRPVGHQASVGLVISLLLLVDLSLTLLTLLQYYSMSVGAILIVVLVLPLVSLLPNIAGLNALFSHSPRRAASLARVYALWNTTAIVNMLVAVVLGFFYYELVLEPPNNTLHHSSFSVYKEDDSWWVFPGLLLLVKCMQAQMIDSHIANLEIQDATLYSADPTVFWES</sequence>
<feature type="transmembrane region" description="Helical" evidence="2">
    <location>
        <begin position="1383"/>
        <end position="1408"/>
    </location>
</feature>
<organism evidence="4 5">
    <name type="scientific">Sphagnum troendelagicum</name>
    <dbReference type="NCBI Taxonomy" id="128251"/>
    <lineage>
        <taxon>Eukaryota</taxon>
        <taxon>Viridiplantae</taxon>
        <taxon>Streptophyta</taxon>
        <taxon>Embryophyta</taxon>
        <taxon>Bryophyta</taxon>
        <taxon>Sphagnophytina</taxon>
        <taxon>Sphagnopsida</taxon>
        <taxon>Sphagnales</taxon>
        <taxon>Sphagnaceae</taxon>
        <taxon>Sphagnum</taxon>
    </lineage>
</organism>
<protein>
    <recommendedName>
        <fullName evidence="3">DUF8003 domain-containing protein</fullName>
    </recommendedName>
</protein>
<name>A0ABP0U5L4_9BRYO</name>
<feature type="transmembrane region" description="Helical" evidence="2">
    <location>
        <begin position="1420"/>
        <end position="1443"/>
    </location>
</feature>
<keyword evidence="5" id="KW-1185">Reference proteome</keyword>
<accession>A0ABP0U5L4</accession>
<feature type="region of interest" description="Disordered" evidence="1">
    <location>
        <begin position="193"/>
        <end position="233"/>
    </location>
</feature>
<dbReference type="EMBL" id="OZ019911">
    <property type="protein sequence ID" value="CAK9213471.1"/>
    <property type="molecule type" value="Genomic_DNA"/>
</dbReference>
<evidence type="ECO:0000259" key="3">
    <source>
        <dbReference type="Pfam" id="PF26010"/>
    </source>
</evidence>
<evidence type="ECO:0000313" key="4">
    <source>
        <dbReference type="EMBL" id="CAK9213471.1"/>
    </source>
</evidence>
<feature type="transmembrane region" description="Helical" evidence="2">
    <location>
        <begin position="930"/>
        <end position="955"/>
    </location>
</feature>
<reference evidence="4" key="1">
    <citation type="submission" date="2024-02" db="EMBL/GenBank/DDBJ databases">
        <authorList>
            <consortium name="ELIXIR-Norway"/>
            <consortium name="Elixir Norway"/>
        </authorList>
    </citation>
    <scope>NUCLEOTIDE SEQUENCE</scope>
</reference>
<feature type="domain" description="DUF8003" evidence="3">
    <location>
        <begin position="850"/>
        <end position="924"/>
    </location>
</feature>
<evidence type="ECO:0000256" key="2">
    <source>
        <dbReference type="SAM" id="Phobius"/>
    </source>
</evidence>
<dbReference type="InterPro" id="IPR058316">
    <property type="entry name" value="DUF8003"/>
</dbReference>
<evidence type="ECO:0000313" key="5">
    <source>
        <dbReference type="Proteomes" id="UP001497512"/>
    </source>
</evidence>
<dbReference type="Proteomes" id="UP001497512">
    <property type="component" value="Chromosome 19"/>
</dbReference>
<evidence type="ECO:0000256" key="1">
    <source>
        <dbReference type="SAM" id="MobiDB-lite"/>
    </source>
</evidence>
<proteinExistence type="predicted"/>
<dbReference type="PANTHER" id="PTHR31513:SF2">
    <property type="entry name" value="MRAZ"/>
    <property type="match status" value="1"/>
</dbReference>
<feature type="compositionally biased region" description="Polar residues" evidence="1">
    <location>
        <begin position="193"/>
        <end position="205"/>
    </location>
</feature>
<dbReference type="PANTHER" id="PTHR31513">
    <property type="entry name" value="EPHRIN TYPE-B RECEPTOR"/>
    <property type="match status" value="1"/>
</dbReference>
<keyword evidence="2" id="KW-1133">Transmembrane helix</keyword>
<keyword evidence="2" id="KW-0812">Transmembrane</keyword>
<dbReference type="Pfam" id="PF26010">
    <property type="entry name" value="DUF8003"/>
    <property type="match status" value="1"/>
</dbReference>
<feature type="compositionally biased region" description="Basic and acidic residues" evidence="1">
    <location>
        <begin position="221"/>
        <end position="231"/>
    </location>
</feature>
<feature type="transmembrane region" description="Helical" evidence="2">
    <location>
        <begin position="1352"/>
        <end position="1377"/>
    </location>
</feature>
<feature type="compositionally biased region" description="Gly residues" evidence="1">
    <location>
        <begin position="209"/>
        <end position="219"/>
    </location>
</feature>